<sequence>MSPQIFSRSMRISFMMAVAMATLYFAICNATGDSNAIKLSTKGSPELVHTLDEVRSDAGTPKRYLRVHGKDGETGAEERGLGELMAKIKYMVENADLRSLLKAILDEILKADDGYRTWVALRYNAHGAGELLNLWSPRRD</sequence>
<comment type="subcellular location">
    <subcellularLocation>
        <location evidence="1 5">Secreted</location>
    </subcellularLocation>
</comment>
<dbReference type="EMBL" id="JAACNO010002358">
    <property type="protein sequence ID" value="KAF4133912.1"/>
    <property type="molecule type" value="Genomic_DNA"/>
</dbReference>
<dbReference type="AlphaFoldDB" id="A0A8S9U9B5"/>
<dbReference type="EMBL" id="JAACNO010002027">
    <property type="protein sequence ID" value="KAF4136057.1"/>
    <property type="molecule type" value="Genomic_DNA"/>
</dbReference>
<comment type="function">
    <text evidence="5">Effector that suppresses plant defense responses during pathogen infection.</text>
</comment>
<comment type="caution">
    <text evidence="7">The sequence shown here is derived from an EMBL/GenBank/DDBJ whole genome shotgun (WGS) entry which is preliminary data.</text>
</comment>
<accession>A0A8S9U9B5</accession>
<comment type="similarity">
    <text evidence="2 5">Belongs to the RxLR effector family.</text>
</comment>
<evidence type="ECO:0000313" key="6">
    <source>
        <dbReference type="EMBL" id="KAF4133912.1"/>
    </source>
</evidence>
<dbReference type="Proteomes" id="UP000704712">
    <property type="component" value="Unassembled WGS sequence"/>
</dbReference>
<proteinExistence type="inferred from homology"/>
<dbReference type="GO" id="GO:0005576">
    <property type="term" value="C:extracellular region"/>
    <property type="evidence" value="ECO:0007669"/>
    <property type="project" value="UniProtKB-SubCell"/>
</dbReference>
<keyword evidence="3 5" id="KW-0964">Secreted</keyword>
<keyword evidence="4" id="KW-0732">Signal</keyword>
<name>A0A8S9U9B5_PHYIN</name>
<evidence type="ECO:0000313" key="7">
    <source>
        <dbReference type="EMBL" id="KAF4136057.1"/>
    </source>
</evidence>
<evidence type="ECO:0000313" key="8">
    <source>
        <dbReference type="Proteomes" id="UP000704712"/>
    </source>
</evidence>
<dbReference type="InterPro" id="IPR031825">
    <property type="entry name" value="RXLR"/>
</dbReference>
<evidence type="ECO:0000256" key="5">
    <source>
        <dbReference type="RuleBase" id="RU367124"/>
    </source>
</evidence>
<evidence type="ECO:0000256" key="4">
    <source>
        <dbReference type="ARBA" id="ARBA00022729"/>
    </source>
</evidence>
<dbReference type="Pfam" id="PF16810">
    <property type="entry name" value="RXLR"/>
    <property type="match status" value="1"/>
</dbReference>
<reference evidence="7" key="1">
    <citation type="submission" date="2020-03" db="EMBL/GenBank/DDBJ databases">
        <title>Hybrid Assembly of Korean Phytophthora infestans isolates.</title>
        <authorList>
            <person name="Prokchorchik M."/>
            <person name="Lee Y."/>
            <person name="Seo J."/>
            <person name="Cho J.-H."/>
            <person name="Park Y.-E."/>
            <person name="Jang D.-C."/>
            <person name="Im J.-S."/>
            <person name="Choi J.-G."/>
            <person name="Park H.-J."/>
            <person name="Lee G.-B."/>
            <person name="Lee Y.-G."/>
            <person name="Hong S.-Y."/>
            <person name="Cho K."/>
            <person name="Sohn K.H."/>
        </authorList>
    </citation>
    <scope>NUCLEOTIDE SEQUENCE</scope>
    <source>
        <strain evidence="7">KR_2_A2</strain>
    </source>
</reference>
<evidence type="ECO:0000256" key="2">
    <source>
        <dbReference type="ARBA" id="ARBA00010400"/>
    </source>
</evidence>
<evidence type="ECO:0000256" key="1">
    <source>
        <dbReference type="ARBA" id="ARBA00004613"/>
    </source>
</evidence>
<evidence type="ECO:0000256" key="3">
    <source>
        <dbReference type="ARBA" id="ARBA00022525"/>
    </source>
</evidence>
<protein>
    <recommendedName>
        <fullName evidence="5">RxLR effector protein</fullName>
    </recommendedName>
</protein>
<comment type="domain">
    <text evidence="5">The RxLR-dEER motif acts to carry the protein into the host cell cytoplasm through binding to cell surface phosphatidylinositol-3-phosphate.</text>
</comment>
<gene>
    <name evidence="7" type="ORF">GN958_ATG14803</name>
    <name evidence="6" type="ORF">GN958_ATG16897</name>
</gene>
<organism evidence="7 8">
    <name type="scientific">Phytophthora infestans</name>
    <name type="common">Potato late blight agent</name>
    <name type="synonym">Botrytis infestans</name>
    <dbReference type="NCBI Taxonomy" id="4787"/>
    <lineage>
        <taxon>Eukaryota</taxon>
        <taxon>Sar</taxon>
        <taxon>Stramenopiles</taxon>
        <taxon>Oomycota</taxon>
        <taxon>Peronosporomycetes</taxon>
        <taxon>Peronosporales</taxon>
        <taxon>Peronosporaceae</taxon>
        <taxon>Phytophthora</taxon>
    </lineage>
</organism>